<dbReference type="Pfam" id="PF13692">
    <property type="entry name" value="Glyco_trans_1_4"/>
    <property type="match status" value="1"/>
</dbReference>
<dbReference type="EMBL" id="JACOMF010000038">
    <property type="protein sequence ID" value="MBC4017939.1"/>
    <property type="molecule type" value="Genomic_DNA"/>
</dbReference>
<name>A0A9X0R1H9_9PROT</name>
<reference evidence="2" key="1">
    <citation type="submission" date="2020-08" db="EMBL/GenBank/DDBJ databases">
        <authorList>
            <person name="Hu Y."/>
            <person name="Nguyen S.V."/>
            <person name="Li F."/>
            <person name="Fanning S."/>
        </authorList>
    </citation>
    <scope>NUCLEOTIDE SEQUENCE</scope>
    <source>
        <strain evidence="2">SYSU D8009</strain>
    </source>
</reference>
<protein>
    <submittedName>
        <fullName evidence="2">Glycosyltransferase family 4 protein</fullName>
    </submittedName>
</protein>
<dbReference type="PANTHER" id="PTHR45947">
    <property type="entry name" value="SULFOQUINOVOSYL TRANSFERASE SQD2"/>
    <property type="match status" value="1"/>
</dbReference>
<dbReference type="Pfam" id="PF13439">
    <property type="entry name" value="Glyco_transf_4"/>
    <property type="match status" value="1"/>
</dbReference>
<keyword evidence="3" id="KW-1185">Reference proteome</keyword>
<evidence type="ECO:0000259" key="1">
    <source>
        <dbReference type="Pfam" id="PF13439"/>
    </source>
</evidence>
<feature type="domain" description="Glycosyltransferase subfamily 4-like N-terminal" evidence="1">
    <location>
        <begin position="23"/>
        <end position="215"/>
    </location>
</feature>
<gene>
    <name evidence="2" type="ORF">H7965_21805</name>
</gene>
<dbReference type="Proteomes" id="UP000600101">
    <property type="component" value="Unassembled WGS sequence"/>
</dbReference>
<dbReference type="InterPro" id="IPR050194">
    <property type="entry name" value="Glycosyltransferase_grp1"/>
</dbReference>
<dbReference type="Gene3D" id="3.40.50.2000">
    <property type="entry name" value="Glycogen Phosphorylase B"/>
    <property type="match status" value="2"/>
</dbReference>
<sequence length="420" mass="45085">MASSQRRPRIAVVAHAHPSVSKGGSEIAAYTLYRGLLELGHDAIHIAACPEASRNRLQFDTPGERALVFAPERNEPFYNPGSPGLARRLVALLRAENIGLASFHHHLNIGLSGLQMASGLPGLRSLLTLHEYTAICQRDGQMVTRPGQALCHAASAEACTACFPEHELAQFTLRRNRYLGAFANIGQFIAPSRFLMERYIAWGLPRERISVIENGLPGVAGTAPAPPRPPGDAPWVFGYFGQLNPYKGIDVLLGAAELIAAQPALAARLSLRIHGTVVGQPAAFRERLEAAVARHPFLSFAGPYQNQAVRPLMAACDYVLMPSTWWENSPVVIQEAFAAGRPVICSGIGGMAEKVQDGVSGLHARVGDPADLVAAMRRAMNPALAATLAAGLPRPIDGAEMARQYLACLDQLPAEQRRSA</sequence>
<proteinExistence type="predicted"/>
<dbReference type="GO" id="GO:0016757">
    <property type="term" value="F:glycosyltransferase activity"/>
    <property type="evidence" value="ECO:0007669"/>
    <property type="project" value="TreeGrafter"/>
</dbReference>
<dbReference type="PANTHER" id="PTHR45947:SF13">
    <property type="entry name" value="TRANSFERASE"/>
    <property type="match status" value="1"/>
</dbReference>
<dbReference type="CDD" id="cd03823">
    <property type="entry name" value="GT4_ExpE7-like"/>
    <property type="match status" value="1"/>
</dbReference>
<dbReference type="AlphaFoldDB" id="A0A9X0R1H9"/>
<comment type="caution">
    <text evidence="2">The sequence shown here is derived from an EMBL/GenBank/DDBJ whole genome shotgun (WGS) entry which is preliminary data.</text>
</comment>
<dbReference type="RefSeq" id="WP_186772695.1">
    <property type="nucleotide sequence ID" value="NZ_JACOMF010000038.1"/>
</dbReference>
<accession>A0A9X0R1H9</accession>
<evidence type="ECO:0000313" key="2">
    <source>
        <dbReference type="EMBL" id="MBC4017939.1"/>
    </source>
</evidence>
<dbReference type="InterPro" id="IPR028098">
    <property type="entry name" value="Glyco_trans_4-like_N"/>
</dbReference>
<dbReference type="SUPFAM" id="SSF53756">
    <property type="entry name" value="UDP-Glycosyltransferase/glycogen phosphorylase"/>
    <property type="match status" value="1"/>
</dbReference>
<organism evidence="2 3">
    <name type="scientific">Siccirubricoccus deserti</name>
    <dbReference type="NCBI Taxonomy" id="2013562"/>
    <lineage>
        <taxon>Bacteria</taxon>
        <taxon>Pseudomonadati</taxon>
        <taxon>Pseudomonadota</taxon>
        <taxon>Alphaproteobacteria</taxon>
        <taxon>Acetobacterales</taxon>
        <taxon>Roseomonadaceae</taxon>
        <taxon>Siccirubricoccus</taxon>
    </lineage>
</organism>
<evidence type="ECO:0000313" key="3">
    <source>
        <dbReference type="Proteomes" id="UP000600101"/>
    </source>
</evidence>